<dbReference type="Pfam" id="PF00931">
    <property type="entry name" value="NB-ARC"/>
    <property type="match status" value="1"/>
</dbReference>
<evidence type="ECO:0000259" key="1">
    <source>
        <dbReference type="Pfam" id="PF00931"/>
    </source>
</evidence>
<dbReference type="InterPro" id="IPR002182">
    <property type="entry name" value="NB-ARC"/>
</dbReference>
<dbReference type="GO" id="GO:0043531">
    <property type="term" value="F:ADP binding"/>
    <property type="evidence" value="ECO:0007669"/>
    <property type="project" value="InterPro"/>
</dbReference>
<dbReference type="AlphaFoldDB" id="A0A1R3KFD4"/>
<evidence type="ECO:0000313" key="3">
    <source>
        <dbReference type="Proteomes" id="UP000187203"/>
    </source>
</evidence>
<dbReference type="PRINTS" id="PR00364">
    <property type="entry name" value="DISEASERSIST"/>
</dbReference>
<dbReference type="OrthoDB" id="1000867at2759"/>
<dbReference type="Gene3D" id="3.80.10.10">
    <property type="entry name" value="Ribonuclease Inhibitor"/>
    <property type="match status" value="1"/>
</dbReference>
<dbReference type="Proteomes" id="UP000187203">
    <property type="component" value="Unassembled WGS sequence"/>
</dbReference>
<evidence type="ECO:0000313" key="2">
    <source>
        <dbReference type="EMBL" id="OMP05738.1"/>
    </source>
</evidence>
<protein>
    <submittedName>
        <fullName evidence="2">Disease resistance protein</fullName>
    </submittedName>
</protein>
<dbReference type="GO" id="GO:0006952">
    <property type="term" value="P:defense response"/>
    <property type="evidence" value="ECO:0007669"/>
    <property type="project" value="InterPro"/>
</dbReference>
<dbReference type="SUPFAM" id="SSF52540">
    <property type="entry name" value="P-loop containing nucleoside triphosphate hydrolases"/>
    <property type="match status" value="1"/>
</dbReference>
<comment type="caution">
    <text evidence="2">The sequence shown here is derived from an EMBL/GenBank/DDBJ whole genome shotgun (WGS) entry which is preliminary data.</text>
</comment>
<dbReference type="InterPro" id="IPR042197">
    <property type="entry name" value="Apaf_helical"/>
</dbReference>
<reference evidence="3" key="1">
    <citation type="submission" date="2013-09" db="EMBL/GenBank/DDBJ databases">
        <title>Corchorus olitorius genome sequencing.</title>
        <authorList>
            <person name="Alam M."/>
            <person name="Haque M.S."/>
            <person name="Islam M.S."/>
            <person name="Emdad E.M."/>
            <person name="Islam M.M."/>
            <person name="Ahmed B."/>
            <person name="Halim A."/>
            <person name="Hossen Q.M.M."/>
            <person name="Hossain M.Z."/>
            <person name="Ahmed R."/>
            <person name="Khan M.M."/>
            <person name="Islam R."/>
            <person name="Rashid M.M."/>
            <person name="Khan S.A."/>
            <person name="Rahman M.S."/>
            <person name="Alam M."/>
            <person name="Yahiya A.S."/>
            <person name="Khan M.S."/>
            <person name="Azam M.S."/>
            <person name="Haque T."/>
            <person name="Lashkar M.Z.H."/>
            <person name="Akhand A.I."/>
            <person name="Morshed G."/>
            <person name="Roy S."/>
            <person name="Uddin K.S."/>
            <person name="Rabeya T."/>
            <person name="Hossain A.S."/>
            <person name="Chowdhury A."/>
            <person name="Snigdha A.R."/>
            <person name="Mortoza M.S."/>
            <person name="Matin S.A."/>
            <person name="Hoque S.M.E."/>
            <person name="Islam M.K."/>
            <person name="Roy D.K."/>
            <person name="Haider R."/>
            <person name="Moosa M.M."/>
            <person name="Elias S.M."/>
            <person name="Hasan A.M."/>
            <person name="Jahan S."/>
            <person name="Shafiuddin M."/>
            <person name="Mahmood N."/>
            <person name="Shommy N.S."/>
        </authorList>
    </citation>
    <scope>NUCLEOTIDE SEQUENCE [LARGE SCALE GENOMIC DNA]</scope>
    <source>
        <strain evidence="3">cv. O-4</strain>
    </source>
</reference>
<sequence length="710" mass="81767">MLTLKHHKPNCHARSEANEIKRIVKVVIEKLSGKSTYVSEELVGIDAQIEKILLLLTKNTFVIGIWGIGGIGKTTLAEAAYNRGVSVSKFDAHYFLQDVHKKSLEICGMQSLQSELLSKLLKEDIHIDTRFIGSTLIRDRLRNVRSFVVFDDVSESNQIERLGVQHFGLGSKIIITSRDRQVLKNIGVNELHQVMELEVDHSLELFCEFAFKQYNPIAGFWDLSMKFVEYAGGNPLALKVLGAALSRKNRGVWESALQKQNKYPEGNIIGPLKISFDGLDDLERNIFLDLACFFRYRESFVIELLENWDIVRQESKDHRKQSRLCIPEDIYNVFKNNMGTESITGISLDMDDITELRIRPSIFEKMINLVFIKFRGHNKLLLPNQKLSHLPDMLTCLDWWCCPVKSLPSNFSPNNLVILRLRGSNIEHLWNEDQDIDLVNSRVMELDGCENLRKIPNLLGAKRLESLWCNGCESLVELPCMTPLISRKSLDLGRGALLCRVSKEIAKVMMRTYVSESILSSYFGRSYGSYREEFGFHVRNHLNETARDNITAHVLSRIQFIAKQSIKFDNRRILASSPGTFSVNLKSGTDGSHQNFKRKWSLNFSHDSRPKFSRDIMVQVNTCMLYLEKIWFTETRTIRKHHFHFPSALGRIRIRKQQSKDLVFMYSPSIQRVLLSTLLAVAYLLLQYPDLIPKQVWVLTMRVTINHIKE</sequence>
<name>A0A1R3KFD4_9ROSI</name>
<dbReference type="SUPFAM" id="SSF52058">
    <property type="entry name" value="L domain-like"/>
    <property type="match status" value="1"/>
</dbReference>
<accession>A0A1R3KFD4</accession>
<dbReference type="EMBL" id="AWUE01013883">
    <property type="protein sequence ID" value="OMP05738.1"/>
    <property type="molecule type" value="Genomic_DNA"/>
</dbReference>
<dbReference type="PANTHER" id="PTHR11017">
    <property type="entry name" value="LEUCINE-RICH REPEAT-CONTAINING PROTEIN"/>
    <property type="match status" value="1"/>
</dbReference>
<dbReference type="Gene3D" id="3.40.50.300">
    <property type="entry name" value="P-loop containing nucleotide triphosphate hydrolases"/>
    <property type="match status" value="1"/>
</dbReference>
<dbReference type="InterPro" id="IPR044974">
    <property type="entry name" value="Disease_R_plants"/>
</dbReference>
<dbReference type="PANTHER" id="PTHR11017:SF479">
    <property type="entry name" value="DISEASE RESISTANCE PROTEIN (TIR-NBS-LRR CLASS) FAMILY"/>
    <property type="match status" value="1"/>
</dbReference>
<dbReference type="InterPro" id="IPR032675">
    <property type="entry name" value="LRR_dom_sf"/>
</dbReference>
<dbReference type="Gene3D" id="1.10.8.430">
    <property type="entry name" value="Helical domain of apoptotic protease-activating factors"/>
    <property type="match status" value="1"/>
</dbReference>
<proteinExistence type="predicted"/>
<organism evidence="2 3">
    <name type="scientific">Corchorus olitorius</name>
    <dbReference type="NCBI Taxonomy" id="93759"/>
    <lineage>
        <taxon>Eukaryota</taxon>
        <taxon>Viridiplantae</taxon>
        <taxon>Streptophyta</taxon>
        <taxon>Embryophyta</taxon>
        <taxon>Tracheophyta</taxon>
        <taxon>Spermatophyta</taxon>
        <taxon>Magnoliopsida</taxon>
        <taxon>eudicotyledons</taxon>
        <taxon>Gunneridae</taxon>
        <taxon>Pentapetalae</taxon>
        <taxon>rosids</taxon>
        <taxon>malvids</taxon>
        <taxon>Malvales</taxon>
        <taxon>Malvaceae</taxon>
        <taxon>Grewioideae</taxon>
        <taxon>Apeibeae</taxon>
        <taxon>Corchorus</taxon>
    </lineage>
</organism>
<feature type="domain" description="NB-ARC" evidence="1">
    <location>
        <begin position="48"/>
        <end position="213"/>
    </location>
</feature>
<gene>
    <name evidence="2" type="ORF">COLO4_08595</name>
</gene>
<dbReference type="InterPro" id="IPR027417">
    <property type="entry name" value="P-loop_NTPase"/>
</dbReference>
<keyword evidence="3" id="KW-1185">Reference proteome</keyword>